<reference evidence="2" key="2">
    <citation type="submission" date="2022-01" db="EMBL/GenBank/DDBJ databases">
        <authorList>
            <person name="Yamashiro T."/>
            <person name="Shiraishi A."/>
            <person name="Satake H."/>
            <person name="Nakayama K."/>
        </authorList>
    </citation>
    <scope>NUCLEOTIDE SEQUENCE</scope>
</reference>
<sequence length="169" mass="18623">MSSTVKLSKPYDCKLTIRSRPSTIPFIKERSEFCLVTDFACGKLVFPEYMDGDIPPFLIRVFPDKAKNLENKASLGKAAQGKAAKGKAAKGKDAKCKAAQGLDIGIVPQQLSLVDDQNRFTREDEPEAEQDGSAASDRASAGDKFEETKSTREVALKEEPDSWKSRYVE</sequence>
<proteinExistence type="predicted"/>
<name>A0ABQ4XBX2_9ASTR</name>
<keyword evidence="3" id="KW-1185">Reference proteome</keyword>
<gene>
    <name evidence="2" type="ORF">Tco_0677333</name>
</gene>
<evidence type="ECO:0000256" key="1">
    <source>
        <dbReference type="SAM" id="MobiDB-lite"/>
    </source>
</evidence>
<feature type="compositionally biased region" description="Basic and acidic residues" evidence="1">
    <location>
        <begin position="140"/>
        <end position="169"/>
    </location>
</feature>
<evidence type="ECO:0000313" key="3">
    <source>
        <dbReference type="Proteomes" id="UP001151760"/>
    </source>
</evidence>
<organism evidence="2 3">
    <name type="scientific">Tanacetum coccineum</name>
    <dbReference type="NCBI Taxonomy" id="301880"/>
    <lineage>
        <taxon>Eukaryota</taxon>
        <taxon>Viridiplantae</taxon>
        <taxon>Streptophyta</taxon>
        <taxon>Embryophyta</taxon>
        <taxon>Tracheophyta</taxon>
        <taxon>Spermatophyta</taxon>
        <taxon>Magnoliopsida</taxon>
        <taxon>eudicotyledons</taxon>
        <taxon>Gunneridae</taxon>
        <taxon>Pentapetalae</taxon>
        <taxon>asterids</taxon>
        <taxon>campanulids</taxon>
        <taxon>Asterales</taxon>
        <taxon>Asteraceae</taxon>
        <taxon>Asteroideae</taxon>
        <taxon>Anthemideae</taxon>
        <taxon>Anthemidinae</taxon>
        <taxon>Tanacetum</taxon>
    </lineage>
</organism>
<comment type="caution">
    <text evidence="2">The sequence shown here is derived from an EMBL/GenBank/DDBJ whole genome shotgun (WGS) entry which is preliminary data.</text>
</comment>
<accession>A0ABQ4XBX2</accession>
<protein>
    <submittedName>
        <fullName evidence="2">Uncharacterized protein</fullName>
    </submittedName>
</protein>
<dbReference type="Proteomes" id="UP001151760">
    <property type="component" value="Unassembled WGS sequence"/>
</dbReference>
<feature type="region of interest" description="Disordered" evidence="1">
    <location>
        <begin position="115"/>
        <end position="169"/>
    </location>
</feature>
<dbReference type="EMBL" id="BQNB010009383">
    <property type="protein sequence ID" value="GJS62769.1"/>
    <property type="molecule type" value="Genomic_DNA"/>
</dbReference>
<evidence type="ECO:0000313" key="2">
    <source>
        <dbReference type="EMBL" id="GJS62769.1"/>
    </source>
</evidence>
<reference evidence="2" key="1">
    <citation type="journal article" date="2022" name="Int. J. Mol. Sci.">
        <title>Draft Genome of Tanacetum Coccineum: Genomic Comparison of Closely Related Tanacetum-Family Plants.</title>
        <authorList>
            <person name="Yamashiro T."/>
            <person name="Shiraishi A."/>
            <person name="Nakayama K."/>
            <person name="Satake H."/>
        </authorList>
    </citation>
    <scope>NUCLEOTIDE SEQUENCE</scope>
</reference>